<keyword evidence="6" id="KW-1133">Transmembrane helix</keyword>
<dbReference type="Gene3D" id="3.30.700.10">
    <property type="entry name" value="Glycoprotein, Type 4 Pilin"/>
    <property type="match status" value="1"/>
</dbReference>
<dbReference type="Pfam" id="PF07963">
    <property type="entry name" value="N_methyl"/>
    <property type="match status" value="1"/>
</dbReference>
<protein>
    <recommendedName>
        <fullName evidence="9">Pilin, type IV</fullName>
    </recommendedName>
</protein>
<reference evidence="7 8" key="2">
    <citation type="journal article" date="2012" name="Stand. Genomic Sci.">
        <title>Complete genome sequence of the orange-red pigmented, radioresistant Deinococcus proteolyticus type strain (MRP(T)).</title>
        <authorList>
            <person name="Copeland A."/>
            <person name="Zeytun A."/>
            <person name="Yassawong M."/>
            <person name="Nolan M."/>
            <person name="Lucas S."/>
            <person name="Hammon N."/>
            <person name="Deshpande S."/>
            <person name="Cheng J.F."/>
            <person name="Han C."/>
            <person name="Tapia R."/>
            <person name="Goodwin L.A."/>
            <person name="Pitluck S."/>
            <person name="Mavromatis K."/>
            <person name="Liolios K."/>
            <person name="Pagani I."/>
            <person name="Ivanova N."/>
            <person name="Mikhailova N."/>
            <person name="Pati A."/>
            <person name="Chen A."/>
            <person name="Palaniappan K."/>
            <person name="Land M."/>
            <person name="Hauser L."/>
            <person name="Jeffries C.D."/>
            <person name="Brambilla E.M."/>
            <person name="Rohde M."/>
            <person name="Sikorski J."/>
            <person name="Pukall R."/>
            <person name="Goker M."/>
            <person name="Detter J.C."/>
            <person name="Woyke T."/>
            <person name="Bristow J."/>
            <person name="Eisen J.A."/>
            <person name="Markowitz V."/>
            <person name="Hugenholtz P."/>
            <person name="Kyrpides N.C."/>
            <person name="Klenk H.P."/>
            <person name="Lapidus A."/>
        </authorList>
    </citation>
    <scope>NUCLEOTIDE SEQUENCE [LARGE SCALE GENOMIC DNA]</scope>
    <source>
        <strain evidence="8">ATCC 35074 / DSM 20540 / JCM 6276 / NBRC 101906 / NCIMB 13154 / VKM Ac-1939 / CCM 2703 / MRP</strain>
        <plasmid evidence="8">Plasmid pDEIPR02</plasmid>
    </source>
</reference>
<dbReference type="RefSeq" id="WP_013615928.1">
    <property type="nucleotide sequence ID" value="NC_015162.1"/>
</dbReference>
<gene>
    <name evidence="7" type="ordered locus">Deipr_2457</name>
</gene>
<sequence>MNRDGFTLTELLIVMALLGILIGIGLTNYSGARQRGMDSAAQQHGAAVALAVQQYLSQNPVRDVSALSSGGWEDCTKAARITTPLPSSPDRTYQSGDIGWKAPPEFVTCRIGGSGRSVQVTTGTTSGTKTFINGDSP</sequence>
<evidence type="ECO:0000256" key="1">
    <source>
        <dbReference type="ARBA" id="ARBA00004203"/>
    </source>
</evidence>
<keyword evidence="4" id="KW-0998">Cell outer membrane</keyword>
<evidence type="ECO:0000256" key="3">
    <source>
        <dbReference type="ARBA" id="ARBA00022764"/>
    </source>
</evidence>
<proteinExistence type="predicted"/>
<dbReference type="HOGENOM" id="CLU_1861909_0_0_0"/>
<keyword evidence="3" id="KW-0574">Periplasm</keyword>
<evidence type="ECO:0000256" key="6">
    <source>
        <dbReference type="SAM" id="Phobius"/>
    </source>
</evidence>
<dbReference type="GO" id="GO:0009279">
    <property type="term" value="C:cell outer membrane"/>
    <property type="evidence" value="ECO:0007669"/>
    <property type="project" value="UniProtKB-SubCell"/>
</dbReference>
<geneLocation type="plasmid" evidence="7 8">
    <name>pDEIPR02</name>
</geneLocation>
<dbReference type="EMBL" id="CP002538">
    <property type="protein sequence ID" value="ADY27574.1"/>
    <property type="molecule type" value="Genomic_DNA"/>
</dbReference>
<keyword evidence="6" id="KW-0812">Transmembrane</keyword>
<reference evidence="8" key="1">
    <citation type="submission" date="2011-02" db="EMBL/GenBank/DDBJ databases">
        <title>The complete sequence of plasmid2 of Deinococcus proteolyticus DSM 20540.</title>
        <authorList>
            <consortium name="US DOE Joint Genome Institute (JGI-PGF)"/>
            <person name="Lucas S."/>
            <person name="Copeland A."/>
            <person name="Lapidus A."/>
            <person name="Bruce D."/>
            <person name="Goodwin L."/>
            <person name="Pitluck S."/>
            <person name="Kyrpides N."/>
            <person name="Mavromatis K."/>
            <person name="Pagani I."/>
            <person name="Ivanova N."/>
            <person name="Ovchinnikova G."/>
            <person name="Zeytun A."/>
            <person name="Detter J.C."/>
            <person name="Han C."/>
            <person name="Land M."/>
            <person name="Hauser L."/>
            <person name="Markowitz V."/>
            <person name="Cheng J.-F."/>
            <person name="Hugenholtz P."/>
            <person name="Woyke T."/>
            <person name="Wu D."/>
            <person name="Pukall R."/>
            <person name="Steenblock K."/>
            <person name="Brambilla E."/>
            <person name="Klenk H.-P."/>
            <person name="Eisen J.A."/>
        </authorList>
    </citation>
    <scope>NUCLEOTIDE SEQUENCE [LARGE SCALE GENOMIC DNA]</scope>
    <source>
        <strain evidence="8">ATCC 35074 / DSM 20540 / JCM 6276 / NBRC 101906 / NCIMB 13154 / VKM Ac-1939 / CCM 2703 / MRP</strain>
        <plasmid evidence="8">Plasmid pDEIPR02</plasmid>
    </source>
</reference>
<evidence type="ECO:0000256" key="2">
    <source>
        <dbReference type="ARBA" id="ARBA00004418"/>
    </source>
</evidence>
<dbReference type="NCBIfam" id="TIGR02532">
    <property type="entry name" value="IV_pilin_GFxxxE"/>
    <property type="match status" value="1"/>
</dbReference>
<dbReference type="Proteomes" id="UP000007718">
    <property type="component" value="Plasmid pDEIPR02"/>
</dbReference>
<dbReference type="PANTHER" id="PTHR30093">
    <property type="entry name" value="GENERAL SECRETION PATHWAY PROTEIN G"/>
    <property type="match status" value="1"/>
</dbReference>
<dbReference type="AlphaFoldDB" id="F0RQL5"/>
<dbReference type="InterPro" id="IPR045584">
    <property type="entry name" value="Pilin-like"/>
</dbReference>
<name>F0RQL5_DEIPM</name>
<feature type="region of interest" description="Disordered" evidence="5">
    <location>
        <begin position="118"/>
        <end position="137"/>
    </location>
</feature>
<organism evidence="7 8">
    <name type="scientific">Deinococcus proteolyticus (strain ATCC 35074 / DSM 20540 / JCM 6276 / NBRC 101906 / NCIMB 13154 / VKM Ac-1939 / CCM 2703 / MRP)</name>
    <dbReference type="NCBI Taxonomy" id="693977"/>
    <lineage>
        <taxon>Bacteria</taxon>
        <taxon>Thermotogati</taxon>
        <taxon>Deinococcota</taxon>
        <taxon>Deinococci</taxon>
        <taxon>Deinococcales</taxon>
        <taxon>Deinococcaceae</taxon>
        <taxon>Deinococcus</taxon>
    </lineage>
</organism>
<accession>F0RQL5</accession>
<evidence type="ECO:0000313" key="7">
    <source>
        <dbReference type="EMBL" id="ADY27574.1"/>
    </source>
</evidence>
<dbReference type="GO" id="GO:0042597">
    <property type="term" value="C:periplasmic space"/>
    <property type="evidence" value="ECO:0007669"/>
    <property type="project" value="UniProtKB-SubCell"/>
</dbReference>
<keyword evidence="7" id="KW-0614">Plasmid</keyword>
<dbReference type="InterPro" id="IPR012902">
    <property type="entry name" value="N_methyl_site"/>
</dbReference>
<evidence type="ECO:0008006" key="9">
    <source>
        <dbReference type="Google" id="ProtNLM"/>
    </source>
</evidence>
<evidence type="ECO:0000256" key="5">
    <source>
        <dbReference type="SAM" id="MobiDB-lite"/>
    </source>
</evidence>
<dbReference type="KEGG" id="dpt:Deipr_2457"/>
<comment type="subcellular location">
    <subcellularLocation>
        <location evidence="1">Cell outer membrane</location>
        <topology evidence="1">Single-pass membrane protein</topology>
    </subcellularLocation>
    <subcellularLocation>
        <location evidence="2">Periplasm</location>
    </subcellularLocation>
</comment>
<keyword evidence="8" id="KW-1185">Reference proteome</keyword>
<dbReference type="SUPFAM" id="SSF54523">
    <property type="entry name" value="Pili subunits"/>
    <property type="match status" value="1"/>
</dbReference>
<evidence type="ECO:0000313" key="8">
    <source>
        <dbReference type="Proteomes" id="UP000007718"/>
    </source>
</evidence>
<evidence type="ECO:0000256" key="4">
    <source>
        <dbReference type="ARBA" id="ARBA00023237"/>
    </source>
</evidence>
<feature type="transmembrane region" description="Helical" evidence="6">
    <location>
        <begin position="6"/>
        <end position="27"/>
    </location>
</feature>
<feature type="compositionally biased region" description="Low complexity" evidence="5">
    <location>
        <begin position="118"/>
        <end position="128"/>
    </location>
</feature>
<keyword evidence="6" id="KW-0472">Membrane</keyword>